<comment type="catalytic activity">
    <reaction evidence="9">
        <text>cyclobutadipyrimidine (in DNA) = 2 pyrimidine residues (in DNA).</text>
        <dbReference type="EC" id="4.1.99.3"/>
    </reaction>
</comment>
<feature type="binding site" evidence="12">
    <location>
        <position position="269"/>
    </location>
    <ligand>
        <name>FAD</name>
        <dbReference type="ChEBI" id="CHEBI:57692"/>
    </ligand>
</feature>
<comment type="caution">
    <text evidence="16">The sequence shown here is derived from an EMBL/GenBank/DDBJ whole genome shotgun (WGS) entry which is preliminary data.</text>
</comment>
<feature type="binding site" evidence="12">
    <location>
        <begin position="370"/>
        <end position="372"/>
    </location>
    <ligand>
        <name>FAD</name>
        <dbReference type="ChEBI" id="CHEBI:57692"/>
    </ligand>
</feature>
<evidence type="ECO:0000256" key="5">
    <source>
        <dbReference type="ARBA" id="ARBA00022630"/>
    </source>
</evidence>
<dbReference type="InterPro" id="IPR018394">
    <property type="entry name" value="DNA_photolyase_1_CS_C"/>
</dbReference>
<evidence type="ECO:0000256" key="4">
    <source>
        <dbReference type="ARBA" id="ARBA00014046"/>
    </source>
</evidence>
<sequence length="467" mass="54065">MHIVWLRRDLRVEDNTALHHAITGGEPVVAVYIATPVTWQQHHLAPIQADLIYRRLFELQADLAKLNIPLLYQQVETFTDSVYWLVKLAADLNASKILLNKEYEWNERCRDQLLTQQAKCEVVSFDDKCLLAPGKVLNQQGDYFKIFTPFKRACLAQLQQTREIAKLQSAKPLGRSDNLPFQFNDSAVFSYSRQSSDDYCVSTKAIRQKLRAFCAESVDGYQTSRDIPSIDGTSGLSPYLAIGALSVRQCLARLQYGQGFPLELGRETWLSELIWRDFYQHLLHFEPKLSKGTNFVAWTQKVTWQNNLELLMAWQQGRTGYPIVDAAMRQLNSTGWMHNRLRMIVASFLTKDLHIHWHEGEKYFMQTLIDGDYAANNGGWQWCASTGCDGQPYFRIFNPTTQGEKFDANGEFVRRWIPELAQVPNKYLHQPWRWENVNTLSYPKPIVDHKTERALTLRFFQDAKDCL</sequence>
<feature type="binding site" evidence="12">
    <location>
        <begin position="272"/>
        <end position="279"/>
    </location>
    <ligand>
        <name>FAD</name>
        <dbReference type="ChEBI" id="CHEBI:57692"/>
    </ligand>
</feature>
<feature type="binding site" evidence="12">
    <location>
        <position position="221"/>
    </location>
    <ligand>
        <name>FAD</name>
        <dbReference type="ChEBI" id="CHEBI:57692"/>
    </ligand>
</feature>
<dbReference type="EMBL" id="JACFYF010000001">
    <property type="protein sequence ID" value="MBA5761420.1"/>
    <property type="molecule type" value="Genomic_DNA"/>
</dbReference>
<dbReference type="PANTHER" id="PTHR11455">
    <property type="entry name" value="CRYPTOCHROME"/>
    <property type="match status" value="1"/>
</dbReference>
<dbReference type="GO" id="GO:0003904">
    <property type="term" value="F:deoxyribodipyrimidine photo-lyase activity"/>
    <property type="evidence" value="ECO:0007669"/>
    <property type="project" value="UniProtKB-EC"/>
</dbReference>
<feature type="binding site" evidence="12">
    <location>
        <begin position="233"/>
        <end position="237"/>
    </location>
    <ligand>
        <name>FAD</name>
        <dbReference type="ChEBI" id="CHEBI:57692"/>
    </ligand>
</feature>
<evidence type="ECO:0000256" key="3">
    <source>
        <dbReference type="ARBA" id="ARBA00013149"/>
    </source>
</evidence>
<evidence type="ECO:0000259" key="15">
    <source>
        <dbReference type="PROSITE" id="PS51645"/>
    </source>
</evidence>
<evidence type="ECO:0000256" key="14">
    <source>
        <dbReference type="RuleBase" id="RU004182"/>
    </source>
</evidence>
<protein>
    <recommendedName>
        <fullName evidence="4">Deoxyribodipyrimidine photo-lyase</fullName>
        <ecNumber evidence="3">4.1.99.3</ecNumber>
    </recommendedName>
    <alternativeName>
        <fullName evidence="8">DNA photolyase</fullName>
    </alternativeName>
    <alternativeName>
        <fullName evidence="11">Photoreactivating enzyme</fullName>
    </alternativeName>
</protein>
<feature type="domain" description="Photolyase/cryptochrome alpha/beta" evidence="15">
    <location>
        <begin position="1"/>
        <end position="130"/>
    </location>
</feature>
<keyword evidence="6 12" id="KW-0274">FAD</keyword>
<dbReference type="Gene3D" id="3.40.50.620">
    <property type="entry name" value="HUPs"/>
    <property type="match status" value="1"/>
</dbReference>
<comment type="cofactor">
    <cofactor evidence="12">
        <name>FAD</name>
        <dbReference type="ChEBI" id="CHEBI:57692"/>
    </cofactor>
    <text evidence="12">Binds 1 FAD per subunit.</text>
</comment>
<dbReference type="InterPro" id="IPR036155">
    <property type="entry name" value="Crypto/Photolyase_N_sf"/>
</dbReference>
<feature type="site" description="Electron transfer via tryptophanyl radical" evidence="13">
    <location>
        <position position="357"/>
    </location>
</feature>
<dbReference type="NCBIfam" id="NF007955">
    <property type="entry name" value="PRK10674.1"/>
    <property type="match status" value="1"/>
</dbReference>
<evidence type="ECO:0000256" key="12">
    <source>
        <dbReference type="PIRSR" id="PIRSR602081-1"/>
    </source>
</evidence>
<keyword evidence="17" id="KW-1185">Reference proteome</keyword>
<dbReference type="SUPFAM" id="SSF48173">
    <property type="entry name" value="Cryptochrome/photolyase FAD-binding domain"/>
    <property type="match status" value="1"/>
</dbReference>
<reference evidence="16 17" key="1">
    <citation type="submission" date="2020-07" db="EMBL/GenBank/DDBJ databases">
        <title>Vibrio marinisediminis sp. nov., isolated from marine sediment.</title>
        <authorList>
            <person name="Ji X."/>
        </authorList>
    </citation>
    <scope>NUCLEOTIDE SEQUENCE [LARGE SCALE GENOMIC DNA]</scope>
    <source>
        <strain evidence="16 17">404</strain>
    </source>
</reference>
<dbReference type="GO" id="GO:0000719">
    <property type="term" value="P:photoreactive repair"/>
    <property type="evidence" value="ECO:0007669"/>
    <property type="project" value="UniProtKB-ARBA"/>
</dbReference>
<dbReference type="GO" id="GO:0009416">
    <property type="term" value="P:response to light stimulus"/>
    <property type="evidence" value="ECO:0007669"/>
    <property type="project" value="TreeGrafter"/>
</dbReference>
<gene>
    <name evidence="16" type="primary">phrB</name>
    <name evidence="16" type="ORF">H2O73_03600</name>
</gene>
<keyword evidence="16" id="KW-0456">Lyase</keyword>
<dbReference type="GO" id="GO:0071949">
    <property type="term" value="F:FAD binding"/>
    <property type="evidence" value="ECO:0007669"/>
    <property type="project" value="TreeGrafter"/>
</dbReference>
<evidence type="ECO:0000256" key="8">
    <source>
        <dbReference type="ARBA" id="ARBA00031671"/>
    </source>
</evidence>
<organism evidence="16 17">
    <name type="scientific">Vibrio marinisediminis</name>
    <dbReference type="NCBI Taxonomy" id="2758441"/>
    <lineage>
        <taxon>Bacteria</taxon>
        <taxon>Pseudomonadati</taxon>
        <taxon>Pseudomonadota</taxon>
        <taxon>Gammaproteobacteria</taxon>
        <taxon>Vibrionales</taxon>
        <taxon>Vibrionaceae</taxon>
        <taxon>Vibrio</taxon>
    </lineage>
</organism>
<dbReference type="InterPro" id="IPR006050">
    <property type="entry name" value="DNA_photolyase_N"/>
</dbReference>
<comment type="cofactor">
    <cofactor evidence="1">
        <name>(6R)-5,10-methylene-5,6,7,8-tetrahydrofolate</name>
        <dbReference type="ChEBI" id="CHEBI:15636"/>
    </cofactor>
</comment>
<dbReference type="InterPro" id="IPR014729">
    <property type="entry name" value="Rossmann-like_a/b/a_fold"/>
</dbReference>
<dbReference type="GO" id="GO:0003677">
    <property type="term" value="F:DNA binding"/>
    <property type="evidence" value="ECO:0007669"/>
    <property type="project" value="TreeGrafter"/>
</dbReference>
<dbReference type="InterPro" id="IPR002081">
    <property type="entry name" value="Cryptochrome/DNA_photolyase_1"/>
</dbReference>
<dbReference type="Gene3D" id="1.25.40.80">
    <property type="match status" value="1"/>
</dbReference>
<feature type="site" description="Electron transfer via tryptophanyl radical" evidence="13">
    <location>
        <position position="304"/>
    </location>
</feature>
<evidence type="ECO:0000313" key="16">
    <source>
        <dbReference type="EMBL" id="MBA5761420.1"/>
    </source>
</evidence>
<evidence type="ECO:0000313" key="17">
    <source>
        <dbReference type="Proteomes" id="UP000571701"/>
    </source>
</evidence>
<evidence type="ECO:0000256" key="2">
    <source>
        <dbReference type="ARBA" id="ARBA00005862"/>
    </source>
</evidence>
<comment type="similarity">
    <text evidence="14">Belongs to the DNA photolyase family.</text>
</comment>
<keyword evidence="5 12" id="KW-0285">Flavoprotein</keyword>
<dbReference type="Gene3D" id="1.10.579.10">
    <property type="entry name" value="DNA Cyclobutane Dipyrimidine Photolyase, subunit A, domain 3"/>
    <property type="match status" value="1"/>
</dbReference>
<dbReference type="Pfam" id="PF03441">
    <property type="entry name" value="FAD_binding_7"/>
    <property type="match status" value="1"/>
</dbReference>
<dbReference type="SUPFAM" id="SSF52425">
    <property type="entry name" value="Cryptochrome/photolyase, N-terminal domain"/>
    <property type="match status" value="1"/>
</dbReference>
<evidence type="ECO:0000256" key="7">
    <source>
        <dbReference type="ARBA" id="ARBA00022991"/>
    </source>
</evidence>
<keyword evidence="7 14" id="KW-0157">Chromophore</keyword>
<evidence type="ECO:0000256" key="11">
    <source>
        <dbReference type="ARBA" id="ARBA00083107"/>
    </source>
</evidence>
<dbReference type="EC" id="4.1.99.3" evidence="3"/>
<dbReference type="FunFam" id="1.10.579.10:FF:000003">
    <property type="entry name" value="Deoxyribodipyrimidine photo-lyase"/>
    <property type="match status" value="1"/>
</dbReference>
<evidence type="ECO:0000256" key="9">
    <source>
        <dbReference type="ARBA" id="ARBA00033999"/>
    </source>
</evidence>
<feature type="site" description="Electron transfer via tryptophanyl radical" evidence="13">
    <location>
        <position position="380"/>
    </location>
</feature>
<evidence type="ECO:0000256" key="6">
    <source>
        <dbReference type="ARBA" id="ARBA00022827"/>
    </source>
</evidence>
<comment type="similarity">
    <text evidence="2">Belongs to the DNA photolyase class-1 family.</text>
</comment>
<accession>A0A7W2FNP9</accession>
<dbReference type="RefSeq" id="WP_182106596.1">
    <property type="nucleotide sequence ID" value="NZ_JACFYF010000001.1"/>
</dbReference>
<evidence type="ECO:0000256" key="10">
    <source>
        <dbReference type="ARBA" id="ARBA00059220"/>
    </source>
</evidence>
<evidence type="ECO:0000256" key="13">
    <source>
        <dbReference type="PIRSR" id="PIRSR602081-2"/>
    </source>
</evidence>
<dbReference type="InterPro" id="IPR005101">
    <property type="entry name" value="Cryptochr/Photolyase_FAD-bd"/>
</dbReference>
<dbReference type="Proteomes" id="UP000571701">
    <property type="component" value="Unassembled WGS sequence"/>
</dbReference>
<dbReference type="PROSITE" id="PS00394">
    <property type="entry name" value="DNA_PHOTOLYASES_1_1"/>
    <property type="match status" value="1"/>
</dbReference>
<dbReference type="PRINTS" id="PR00147">
    <property type="entry name" value="DNAPHOTLYASE"/>
</dbReference>
<comment type="function">
    <text evidence="10">Involved in repair of UV radiation-induced DNA damage. Catalyzes the light-dependent monomerization (300-600 nm) of cyclobutyl pyrimidine dimers (in cis-syn configuration), which are formed between adjacent bases on the same DNA strand upon exposure to ultraviolet radiation.</text>
</comment>
<dbReference type="PANTHER" id="PTHR11455:SF9">
    <property type="entry name" value="CRYPTOCHROME CIRCADIAN CLOCK 5 ISOFORM X1"/>
    <property type="match status" value="1"/>
</dbReference>
<proteinExistence type="inferred from homology"/>
<dbReference type="InterPro" id="IPR036134">
    <property type="entry name" value="Crypto/Photolyase_FAD-like_sf"/>
</dbReference>
<name>A0A7W2FNP9_9VIBR</name>
<evidence type="ECO:0000256" key="1">
    <source>
        <dbReference type="ARBA" id="ARBA00001932"/>
    </source>
</evidence>
<dbReference type="AlphaFoldDB" id="A0A7W2FNP9"/>
<dbReference type="Pfam" id="PF00875">
    <property type="entry name" value="DNA_photolyase"/>
    <property type="match status" value="1"/>
</dbReference>
<dbReference type="PROSITE" id="PS51645">
    <property type="entry name" value="PHR_CRY_ALPHA_BETA"/>
    <property type="match status" value="1"/>
</dbReference>